<dbReference type="CTD" id="20253279"/>
<dbReference type="Pfam" id="PF08583">
    <property type="entry name" value="Cmc1"/>
    <property type="match status" value="1"/>
</dbReference>
<reference evidence="4 5" key="1">
    <citation type="journal article" date="2013" name="Nature">
        <title>Insights into bilaterian evolution from three spiralian genomes.</title>
        <authorList>
            <person name="Simakov O."/>
            <person name="Marletaz F."/>
            <person name="Cho S.J."/>
            <person name="Edsinger-Gonzales E."/>
            <person name="Havlak P."/>
            <person name="Hellsten U."/>
            <person name="Kuo D.H."/>
            <person name="Larsson T."/>
            <person name="Lv J."/>
            <person name="Arendt D."/>
            <person name="Savage R."/>
            <person name="Osoegawa K."/>
            <person name="de Jong P."/>
            <person name="Grimwood J."/>
            <person name="Chapman J.A."/>
            <person name="Shapiro H."/>
            <person name="Aerts A."/>
            <person name="Otillar R.P."/>
            <person name="Terry A.Y."/>
            <person name="Boore J.L."/>
            <person name="Grigoriev I.V."/>
            <person name="Lindberg D.R."/>
            <person name="Seaver E.C."/>
            <person name="Weisblat D.A."/>
            <person name="Putnam N.H."/>
            <person name="Rokhsar D.S."/>
        </authorList>
    </citation>
    <scope>NUCLEOTIDE SEQUENCE [LARGE SCALE GENOMIC DNA]</scope>
</reference>
<evidence type="ECO:0000256" key="2">
    <source>
        <dbReference type="ARBA" id="ARBA00023157"/>
    </source>
</evidence>
<comment type="subcellular location">
    <subcellularLocation>
        <location evidence="3">Mitochondrion</location>
    </subcellularLocation>
</comment>
<organism evidence="4 5">
    <name type="scientific">Lottia gigantea</name>
    <name type="common">Giant owl limpet</name>
    <dbReference type="NCBI Taxonomy" id="225164"/>
    <lineage>
        <taxon>Eukaryota</taxon>
        <taxon>Metazoa</taxon>
        <taxon>Spiralia</taxon>
        <taxon>Lophotrochozoa</taxon>
        <taxon>Mollusca</taxon>
        <taxon>Gastropoda</taxon>
        <taxon>Patellogastropoda</taxon>
        <taxon>Lottioidea</taxon>
        <taxon>Lottiidae</taxon>
        <taxon>Lottia</taxon>
    </lineage>
</organism>
<dbReference type="GO" id="GO:0005739">
    <property type="term" value="C:mitochondrion"/>
    <property type="evidence" value="ECO:0007669"/>
    <property type="project" value="UniProtKB-SubCell"/>
</dbReference>
<dbReference type="HOGENOM" id="CLU_142621_1_0_1"/>
<dbReference type="GeneID" id="20253279"/>
<dbReference type="Proteomes" id="UP000030746">
    <property type="component" value="Unassembled WGS sequence"/>
</dbReference>
<evidence type="ECO:0000313" key="5">
    <source>
        <dbReference type="Proteomes" id="UP000030746"/>
    </source>
</evidence>
<evidence type="ECO:0000256" key="3">
    <source>
        <dbReference type="RuleBase" id="RU364104"/>
    </source>
</evidence>
<feature type="non-terminal residue" evidence="4">
    <location>
        <position position="1"/>
    </location>
</feature>
<dbReference type="RefSeq" id="XP_009052703.1">
    <property type="nucleotide sequence ID" value="XM_009054455.1"/>
</dbReference>
<keyword evidence="5" id="KW-1185">Reference proteome</keyword>
<dbReference type="KEGG" id="lgi:LOTGIDRAFT_99305"/>
<dbReference type="InterPro" id="IPR013892">
    <property type="entry name" value="Cyt_c_biogenesis_Cmc1-like"/>
</dbReference>
<feature type="non-terminal residue" evidence="4">
    <location>
        <position position="97"/>
    </location>
</feature>
<name>V4ASB4_LOTGI</name>
<dbReference type="EMBL" id="KB201441">
    <property type="protein sequence ID" value="ESO96621.1"/>
    <property type="molecule type" value="Genomic_DNA"/>
</dbReference>
<evidence type="ECO:0000256" key="1">
    <source>
        <dbReference type="ARBA" id="ARBA00007347"/>
    </source>
</evidence>
<comment type="similarity">
    <text evidence="1 3">Belongs to the CMC family.</text>
</comment>
<accession>V4ASB4</accession>
<dbReference type="STRING" id="225164.V4ASB4"/>
<keyword evidence="3" id="KW-0496">Mitochondrion</keyword>
<keyword evidence="2" id="KW-1015">Disulfide bond</keyword>
<proteinExistence type="inferred from homology"/>
<dbReference type="OrthoDB" id="6224010at2759"/>
<dbReference type="OMA" id="CCQETGF"/>
<gene>
    <name evidence="4" type="ORF">LOTGIDRAFT_99305</name>
</gene>
<evidence type="ECO:0000313" key="4">
    <source>
        <dbReference type="EMBL" id="ESO96621.1"/>
    </source>
</evidence>
<dbReference type="AlphaFoldDB" id="V4ASB4"/>
<sequence length="97" mass="11862">LGDPDDYTLRKVEANVVIPKRVKERAKDEKCRDQYRTLAYCAREHGMFVMWRCKSEARKLERCLKHWINNEDFVQETKDQYLEDRRFYRTTGISRKE</sequence>
<protein>
    <recommendedName>
        <fullName evidence="3">COX assembly mitochondrial protein</fullName>
    </recommendedName>
</protein>